<keyword evidence="2" id="KW-0560">Oxidoreductase</keyword>
<dbReference type="EMBL" id="BMVN01000045">
    <property type="protein sequence ID" value="GHA61600.1"/>
    <property type="molecule type" value="Genomic_DNA"/>
</dbReference>
<name>A0ABQ3D8Y7_9ACTN</name>
<evidence type="ECO:0000256" key="1">
    <source>
        <dbReference type="ARBA" id="ARBA00006484"/>
    </source>
</evidence>
<dbReference type="SMART" id="SM00822">
    <property type="entry name" value="PKS_KR"/>
    <property type="match status" value="1"/>
</dbReference>
<keyword evidence="5" id="KW-1185">Reference proteome</keyword>
<dbReference type="PRINTS" id="PR00080">
    <property type="entry name" value="SDRFAMILY"/>
</dbReference>
<dbReference type="PRINTS" id="PR00081">
    <property type="entry name" value="GDHRDH"/>
</dbReference>
<sequence length="250" mass="26012">MPVLSGKGAIVTGGSNGIGRAVVERLVTDGARVAFSCLSGTERAAEVERAAEANGGAAKAFRVDLAEPDAVRRFLSGAREWLGGLDILVNNAGSALPASIAEVTEEDYDRIMAVNAKAVFLALQEAARHMRDGGRIISVSTINTRMTVPGASVYVGSKGAVEQFTAVAARELGPRGITANTVSPGFTDTDLLRSLNTEETLRQAAQLSPFGRLGDPADIADVVAFLAGPQSRWVSGQNLHVNGGVTRLVV</sequence>
<dbReference type="Pfam" id="PF13561">
    <property type="entry name" value="adh_short_C2"/>
    <property type="match status" value="1"/>
</dbReference>
<dbReference type="InterPro" id="IPR002347">
    <property type="entry name" value="SDR_fam"/>
</dbReference>
<dbReference type="Proteomes" id="UP000653644">
    <property type="component" value="Unassembled WGS sequence"/>
</dbReference>
<evidence type="ECO:0000313" key="4">
    <source>
        <dbReference type="EMBL" id="GHA61600.1"/>
    </source>
</evidence>
<reference evidence="5" key="1">
    <citation type="journal article" date="2019" name="Int. J. Syst. Evol. Microbiol.">
        <title>The Global Catalogue of Microorganisms (GCM) 10K type strain sequencing project: providing services to taxonomists for standard genome sequencing and annotation.</title>
        <authorList>
            <consortium name="The Broad Institute Genomics Platform"/>
            <consortium name="The Broad Institute Genome Sequencing Center for Infectious Disease"/>
            <person name="Wu L."/>
            <person name="Ma J."/>
        </authorList>
    </citation>
    <scope>NUCLEOTIDE SEQUENCE [LARGE SCALE GENOMIC DNA]</scope>
    <source>
        <strain evidence="5">JCM 4733</strain>
    </source>
</reference>
<gene>
    <name evidence="4" type="ORF">GCM10010345_77090</name>
</gene>
<evidence type="ECO:0000259" key="3">
    <source>
        <dbReference type="SMART" id="SM00822"/>
    </source>
</evidence>
<dbReference type="PANTHER" id="PTHR43639">
    <property type="entry name" value="OXIDOREDUCTASE, SHORT-CHAIN DEHYDROGENASE/REDUCTASE FAMILY (AFU_ORTHOLOGUE AFUA_5G02870)"/>
    <property type="match status" value="1"/>
</dbReference>
<dbReference type="SUPFAM" id="SSF51735">
    <property type="entry name" value="NAD(P)-binding Rossmann-fold domains"/>
    <property type="match status" value="1"/>
</dbReference>
<organism evidence="4 5">
    <name type="scientific">Streptomyces canarius</name>
    <dbReference type="NCBI Taxonomy" id="285453"/>
    <lineage>
        <taxon>Bacteria</taxon>
        <taxon>Bacillati</taxon>
        <taxon>Actinomycetota</taxon>
        <taxon>Actinomycetes</taxon>
        <taxon>Kitasatosporales</taxon>
        <taxon>Streptomycetaceae</taxon>
        <taxon>Streptomyces</taxon>
    </lineage>
</organism>
<evidence type="ECO:0000256" key="2">
    <source>
        <dbReference type="ARBA" id="ARBA00023002"/>
    </source>
</evidence>
<comment type="caution">
    <text evidence="4">The sequence shown here is derived from an EMBL/GenBank/DDBJ whole genome shotgun (WGS) entry which is preliminary data.</text>
</comment>
<dbReference type="RefSeq" id="WP_189893783.1">
    <property type="nucleotide sequence ID" value="NZ_BMVN01000045.1"/>
</dbReference>
<proteinExistence type="inferred from homology"/>
<accession>A0ABQ3D8Y7</accession>
<dbReference type="InterPro" id="IPR057326">
    <property type="entry name" value="KR_dom"/>
</dbReference>
<comment type="similarity">
    <text evidence="1">Belongs to the short-chain dehydrogenases/reductases (SDR) family.</text>
</comment>
<feature type="domain" description="Ketoreductase" evidence="3">
    <location>
        <begin position="7"/>
        <end position="185"/>
    </location>
</feature>
<evidence type="ECO:0000313" key="5">
    <source>
        <dbReference type="Proteomes" id="UP000653644"/>
    </source>
</evidence>
<dbReference type="InterPro" id="IPR036291">
    <property type="entry name" value="NAD(P)-bd_dom_sf"/>
</dbReference>
<dbReference type="PANTHER" id="PTHR43639:SF1">
    <property type="entry name" value="SHORT-CHAIN DEHYDROGENASE_REDUCTASE FAMILY PROTEIN"/>
    <property type="match status" value="1"/>
</dbReference>
<dbReference type="Gene3D" id="3.40.50.720">
    <property type="entry name" value="NAD(P)-binding Rossmann-like Domain"/>
    <property type="match status" value="1"/>
</dbReference>
<protein>
    <submittedName>
        <fullName evidence="4">3-oxoacyl-ACP reductase</fullName>
    </submittedName>
</protein>